<dbReference type="Gene3D" id="1.10.110.10">
    <property type="entry name" value="Plant lipid-transfer and hydrophobic proteins"/>
    <property type="match status" value="1"/>
</dbReference>
<dbReference type="Proteomes" id="UP000467841">
    <property type="component" value="Unassembled WGS sequence"/>
</dbReference>
<name>A0A6D2KJK8_9BRAS</name>
<feature type="signal peptide" evidence="3">
    <location>
        <begin position="1"/>
        <end position="23"/>
    </location>
</feature>
<dbReference type="PANTHER" id="PTHR33076">
    <property type="entry name" value="NON-SPECIFIC LIPID-TRANSFER PROTEIN 2-RELATED"/>
    <property type="match status" value="1"/>
</dbReference>
<dbReference type="InterPro" id="IPR036312">
    <property type="entry name" value="Bifun_inhib/LTP/seed_sf"/>
</dbReference>
<feature type="chain" id="PRO_5025692027" description="Non-specific lipid-transfer protein" evidence="3">
    <location>
        <begin position="24"/>
        <end position="116"/>
    </location>
</feature>
<evidence type="ECO:0000259" key="4">
    <source>
        <dbReference type="SMART" id="SM00499"/>
    </source>
</evidence>
<dbReference type="GO" id="GO:0008289">
    <property type="term" value="F:lipid binding"/>
    <property type="evidence" value="ECO:0007669"/>
    <property type="project" value="UniProtKB-KW"/>
</dbReference>
<organism evidence="5 6">
    <name type="scientific">Microthlaspi erraticum</name>
    <dbReference type="NCBI Taxonomy" id="1685480"/>
    <lineage>
        <taxon>Eukaryota</taxon>
        <taxon>Viridiplantae</taxon>
        <taxon>Streptophyta</taxon>
        <taxon>Embryophyta</taxon>
        <taxon>Tracheophyta</taxon>
        <taxon>Spermatophyta</taxon>
        <taxon>Magnoliopsida</taxon>
        <taxon>eudicotyledons</taxon>
        <taxon>Gunneridae</taxon>
        <taxon>Pentapetalae</taxon>
        <taxon>rosids</taxon>
        <taxon>malvids</taxon>
        <taxon>Brassicales</taxon>
        <taxon>Brassicaceae</taxon>
        <taxon>Coluteocarpeae</taxon>
        <taxon>Microthlaspi</taxon>
    </lineage>
</organism>
<evidence type="ECO:0000313" key="6">
    <source>
        <dbReference type="Proteomes" id="UP000467841"/>
    </source>
</evidence>
<dbReference type="SUPFAM" id="SSF47699">
    <property type="entry name" value="Bifunctional inhibitor/lipid-transfer protein/seed storage 2S albumin"/>
    <property type="match status" value="1"/>
</dbReference>
<comment type="caution">
    <text evidence="5">The sequence shown here is derived from an EMBL/GenBank/DDBJ whole genome shotgun (WGS) entry which is preliminary data.</text>
</comment>
<keyword evidence="6" id="KW-1185">Reference proteome</keyword>
<dbReference type="AlphaFoldDB" id="A0A6D2KJK8"/>
<reference evidence="5" key="1">
    <citation type="submission" date="2020-01" db="EMBL/GenBank/DDBJ databases">
        <authorList>
            <person name="Mishra B."/>
        </authorList>
    </citation>
    <scope>NUCLEOTIDE SEQUENCE [LARGE SCALE GENOMIC DNA]</scope>
</reference>
<dbReference type="GO" id="GO:0006869">
    <property type="term" value="P:lipid transport"/>
    <property type="evidence" value="ECO:0007669"/>
    <property type="project" value="InterPro"/>
</dbReference>
<evidence type="ECO:0000313" key="5">
    <source>
        <dbReference type="EMBL" id="CAA7052122.1"/>
    </source>
</evidence>
<keyword evidence="3" id="KW-0732">Signal</keyword>
<sequence length="116" mass="11761">MAGAMKLACVFLACMIVAGPITANATLTCGTVVTSLSPCRGYLTLGGPLPRACCTGVSSLEGLARTTPDRRIACSCIKQIALATGANPVRSAGLPRACKVTVPYPISASTDCSKVK</sequence>
<comment type="similarity">
    <text evidence="1 2">Belongs to the plant LTP family.</text>
</comment>
<dbReference type="InterPro" id="IPR000528">
    <property type="entry name" value="Plant_nsLTP"/>
</dbReference>
<keyword evidence="2" id="KW-0813">Transport</keyword>
<evidence type="ECO:0000256" key="1">
    <source>
        <dbReference type="ARBA" id="ARBA00009748"/>
    </source>
</evidence>
<dbReference type="Pfam" id="PF00234">
    <property type="entry name" value="Tryp_alpha_amyl"/>
    <property type="match status" value="1"/>
</dbReference>
<feature type="domain" description="Bifunctional inhibitor/plant lipid transfer protein/seed storage helical" evidence="4">
    <location>
        <begin position="29"/>
        <end position="112"/>
    </location>
</feature>
<gene>
    <name evidence="5" type="ORF">MERR_LOCUS39357</name>
</gene>
<dbReference type="SMART" id="SM00499">
    <property type="entry name" value="AAI"/>
    <property type="match status" value="1"/>
</dbReference>
<dbReference type="InterPro" id="IPR016140">
    <property type="entry name" value="Bifunc_inhib/LTP/seed_store"/>
</dbReference>
<dbReference type="PROSITE" id="PS00597">
    <property type="entry name" value="PLANT_LTP"/>
    <property type="match status" value="1"/>
</dbReference>
<proteinExistence type="inferred from homology"/>
<evidence type="ECO:0000256" key="3">
    <source>
        <dbReference type="SAM" id="SignalP"/>
    </source>
</evidence>
<accession>A0A6D2KJK8</accession>
<dbReference type="CDD" id="cd01960">
    <property type="entry name" value="nsLTP1"/>
    <property type="match status" value="1"/>
</dbReference>
<dbReference type="OrthoDB" id="1890443at2759"/>
<evidence type="ECO:0000256" key="2">
    <source>
        <dbReference type="RuleBase" id="RU000628"/>
    </source>
</evidence>
<dbReference type="PRINTS" id="PR00382">
    <property type="entry name" value="LIPIDTRNSFER"/>
</dbReference>
<keyword evidence="2" id="KW-0446">Lipid-binding</keyword>
<comment type="function">
    <text evidence="2">Plant non-specific lipid-transfer proteins transfer phospholipids as well as galactolipids across membranes. May play a role in wax or cutin deposition in the cell walls of expanding epidermal cells and certain secretory tissues.</text>
</comment>
<protein>
    <recommendedName>
        <fullName evidence="2">Non-specific lipid-transfer protein</fullName>
    </recommendedName>
</protein>
<dbReference type="EMBL" id="CACVBM020001496">
    <property type="protein sequence ID" value="CAA7052122.1"/>
    <property type="molecule type" value="Genomic_DNA"/>
</dbReference>